<dbReference type="InterPro" id="IPR007227">
    <property type="entry name" value="Cell_shape_determining_MreD"/>
</dbReference>
<feature type="transmembrane region" description="Helical" evidence="8">
    <location>
        <begin position="125"/>
        <end position="150"/>
    </location>
</feature>
<evidence type="ECO:0000256" key="6">
    <source>
        <dbReference type="ARBA" id="ARBA00022989"/>
    </source>
</evidence>
<evidence type="ECO:0000256" key="8">
    <source>
        <dbReference type="SAM" id="Phobius"/>
    </source>
</evidence>
<evidence type="ECO:0000256" key="2">
    <source>
        <dbReference type="ARBA" id="ARBA00007776"/>
    </source>
</evidence>
<sequence>MRQRIFLYVGVAVLLGFVQQFFLDRLLLYGATPDALIIWAVFIARREGQSIGTTAGFLIGLMMDLLRGTLGVDAFSKTVSGFSAGFFREVDRPSARNEFLLATAVASLSGVVAFNLVSYGFTLEWWQYLLSAGVGMGYNLVLGYIAYVLVLQRL</sequence>
<keyword evidence="5" id="KW-0133">Cell shape</keyword>
<keyword evidence="7 8" id="KW-0472">Membrane</keyword>
<evidence type="ECO:0000256" key="7">
    <source>
        <dbReference type="ARBA" id="ARBA00023136"/>
    </source>
</evidence>
<comment type="similarity">
    <text evidence="2">Belongs to the MreD family.</text>
</comment>
<comment type="subcellular location">
    <subcellularLocation>
        <location evidence="1">Cell membrane</location>
        <topology evidence="1">Multi-pass membrane protein</topology>
    </subcellularLocation>
</comment>
<feature type="transmembrane region" description="Helical" evidence="8">
    <location>
        <begin position="28"/>
        <end position="44"/>
    </location>
</feature>
<organism evidence="9 10">
    <name type="scientific">Candidatus Thermochlorobacter aerophilus</name>
    <dbReference type="NCBI Taxonomy" id="1868324"/>
    <lineage>
        <taxon>Bacteria</taxon>
        <taxon>Pseudomonadati</taxon>
        <taxon>Chlorobiota</taxon>
        <taxon>Chlorobiia</taxon>
        <taxon>Chlorobiales</taxon>
        <taxon>Candidatus Thermochlorobacteriaceae</taxon>
        <taxon>Candidatus Thermochlorobacter</taxon>
    </lineage>
</organism>
<evidence type="ECO:0000313" key="9">
    <source>
        <dbReference type="EMBL" id="RFM24187.1"/>
    </source>
</evidence>
<keyword evidence="3" id="KW-1003">Cell membrane</keyword>
<dbReference type="Proteomes" id="UP000266389">
    <property type="component" value="Unassembled WGS sequence"/>
</dbReference>
<evidence type="ECO:0000256" key="5">
    <source>
        <dbReference type="ARBA" id="ARBA00022960"/>
    </source>
</evidence>
<reference evidence="9 10" key="1">
    <citation type="journal article" date="2011" name="ISME J.">
        <title>Community ecology of hot spring cyanobacterial mats: predominant populations and their functional potential.</title>
        <authorList>
            <person name="Klatt C.G."/>
            <person name="Wood J.M."/>
            <person name="Rusch D.B."/>
            <person name="Bateson M.M."/>
            <person name="Hamamura N."/>
            <person name="Heidelberg J.F."/>
            <person name="Grossman A.R."/>
            <person name="Bhaya D."/>
            <person name="Cohan F.M."/>
            <person name="Kuhl M."/>
            <person name="Bryant D.A."/>
            <person name="Ward D.M."/>
        </authorList>
    </citation>
    <scope>NUCLEOTIDE SEQUENCE [LARGE SCALE GENOMIC DNA]</scope>
    <source>
        <strain evidence="9">OS</strain>
    </source>
</reference>
<feature type="transmembrane region" description="Helical" evidence="8">
    <location>
        <begin position="5"/>
        <end position="22"/>
    </location>
</feature>
<keyword evidence="4 8" id="KW-0812">Transmembrane</keyword>
<dbReference type="GO" id="GO:0008360">
    <property type="term" value="P:regulation of cell shape"/>
    <property type="evidence" value="ECO:0007669"/>
    <property type="project" value="UniProtKB-KW"/>
</dbReference>
<dbReference type="NCBIfam" id="TIGR03426">
    <property type="entry name" value="shape_MreD"/>
    <property type="match status" value="1"/>
</dbReference>
<evidence type="ECO:0000256" key="4">
    <source>
        <dbReference type="ARBA" id="ARBA00022692"/>
    </source>
</evidence>
<comment type="caution">
    <text evidence="9">The sequence shown here is derived from an EMBL/GenBank/DDBJ whole genome shotgun (WGS) entry which is preliminary data.</text>
</comment>
<name>A0A395M093_9BACT</name>
<evidence type="ECO:0000256" key="1">
    <source>
        <dbReference type="ARBA" id="ARBA00004651"/>
    </source>
</evidence>
<dbReference type="EMBL" id="PHFL01000045">
    <property type="protein sequence ID" value="RFM24187.1"/>
    <property type="molecule type" value="Genomic_DNA"/>
</dbReference>
<accession>A0A395M093</accession>
<evidence type="ECO:0000256" key="3">
    <source>
        <dbReference type="ARBA" id="ARBA00022475"/>
    </source>
</evidence>
<feature type="transmembrane region" description="Helical" evidence="8">
    <location>
        <begin position="99"/>
        <end position="119"/>
    </location>
</feature>
<proteinExistence type="inferred from homology"/>
<protein>
    <submittedName>
        <fullName evidence="9">Rod shape-determining protein MreD</fullName>
    </submittedName>
</protein>
<dbReference type="AlphaFoldDB" id="A0A395M093"/>
<evidence type="ECO:0000313" key="10">
    <source>
        <dbReference type="Proteomes" id="UP000266389"/>
    </source>
</evidence>
<dbReference type="GO" id="GO:0005886">
    <property type="term" value="C:plasma membrane"/>
    <property type="evidence" value="ECO:0007669"/>
    <property type="project" value="UniProtKB-SubCell"/>
</dbReference>
<gene>
    <name evidence="9" type="primary">mreD</name>
    <name evidence="9" type="ORF">D0433_06870</name>
</gene>
<keyword evidence="6 8" id="KW-1133">Transmembrane helix</keyword>